<keyword evidence="1" id="KW-0677">Repeat</keyword>
<dbReference type="Proteomes" id="UP000308528">
    <property type="component" value="Unassembled WGS sequence"/>
</dbReference>
<dbReference type="Pfam" id="PF18962">
    <property type="entry name" value="Por_Secre_tail"/>
    <property type="match status" value="1"/>
</dbReference>
<dbReference type="OrthoDB" id="599464at2"/>
<evidence type="ECO:0000259" key="2">
    <source>
        <dbReference type="PROSITE" id="PS50825"/>
    </source>
</evidence>
<dbReference type="InterPro" id="IPR043555">
    <property type="entry name" value="SRPX-like"/>
</dbReference>
<dbReference type="Gene3D" id="2.60.40.10">
    <property type="entry name" value="Immunoglobulins"/>
    <property type="match status" value="5"/>
</dbReference>
<dbReference type="InterPro" id="IPR057078">
    <property type="entry name" value="HYR-4C"/>
</dbReference>
<dbReference type="InterPro" id="IPR003410">
    <property type="entry name" value="HYR_dom"/>
</dbReference>
<comment type="caution">
    <text evidence="3">The sequence shown here is derived from an EMBL/GenBank/DDBJ whole genome shotgun (WGS) entry which is preliminary data.</text>
</comment>
<gene>
    <name evidence="3" type="ORF">E4021_11755</name>
</gene>
<evidence type="ECO:0000313" key="4">
    <source>
        <dbReference type="Proteomes" id="UP000308528"/>
    </source>
</evidence>
<dbReference type="Pfam" id="PF23237">
    <property type="entry name" value="HYR_4C"/>
    <property type="match status" value="11"/>
</dbReference>
<dbReference type="PANTHER" id="PTHR46343">
    <property type="entry name" value="HYR DOMAIN-CONTAINING PROTEIN"/>
    <property type="match status" value="1"/>
</dbReference>
<dbReference type="InterPro" id="IPR026444">
    <property type="entry name" value="Secre_tail"/>
</dbReference>
<accession>A0A4S4NT46</accession>
<proteinExistence type="predicted"/>
<organism evidence="3 4">
    <name type="scientific">Neolewinella litorea</name>
    <dbReference type="NCBI Taxonomy" id="2562452"/>
    <lineage>
        <taxon>Bacteria</taxon>
        <taxon>Pseudomonadati</taxon>
        <taxon>Bacteroidota</taxon>
        <taxon>Saprospiria</taxon>
        <taxon>Saprospirales</taxon>
        <taxon>Lewinellaceae</taxon>
        <taxon>Neolewinella</taxon>
    </lineage>
</organism>
<dbReference type="PROSITE" id="PS50825">
    <property type="entry name" value="HYR"/>
    <property type="match status" value="1"/>
</dbReference>
<reference evidence="3 4" key="1">
    <citation type="submission" date="2019-04" db="EMBL/GenBank/DDBJ databases">
        <title>Lewinella litorea sp. nov., isolated from a marine sand.</title>
        <authorList>
            <person name="Yoon J.-H."/>
        </authorList>
    </citation>
    <scope>NUCLEOTIDE SEQUENCE [LARGE SCALE GENOMIC DNA]</scope>
    <source>
        <strain evidence="3 4">HSMS-39</strain>
    </source>
</reference>
<feature type="domain" description="HYR" evidence="2">
    <location>
        <begin position="1333"/>
        <end position="1415"/>
    </location>
</feature>
<dbReference type="PANTHER" id="PTHR46343:SF2">
    <property type="entry name" value="SUSHI_VON WILLEBRAND FACTOR TYPE A_EGF_PENTRAXIN DOMAIN-CONTAINING 1"/>
    <property type="match status" value="1"/>
</dbReference>
<sequence>MKHLHQSQCLTLLVPIARRCLTSLLTIFLLLSLPTAFLSGQAFCIGDPVPANQATLRDNPEYEDGKCPANDIQIISARLSTGDPCNSCTPGDVITADLLITIHHNTNSSNRYLGVFADINETFDGSTTTCRFARCAGPLFTEKAQPDSILVNGSWIRVQTLNYGQVTFTCGSELDLSNILLVWTAANGACPITPANNPNGKYCFDNPVIDITPPLNAVAEAECGIGNTTNIDLTVEGGVGPFTYLWSNGETTEDLTNVPLGTYTVTVTDNGRKDANGHQCTVVASTTFEGPCCEPPVITCPTDLTQDCTESTHPDNTGTATSEKGCGEVDISFEDNSVPGACANEETILRTWIATDENGSADSCVQTITVTDNIAPVPPAPPADLTLQCADDVPPPIALTATDNCGGEITENPFLDVTRGLCPNELILVRTWTFTDFCGNTSSVSQTITVLDTLPPVAPAPPADLTLDCDLKVPPPSPLSALDNCDGPITADPTTQFIQGSCLNDYTLIRTWTFTDVCGNSSSVSQTITVLDTLAPVPDPAPANLSLECLTDVPPPLILTAIDNCDGLISAAPHEEEFLGGCINDFTLIRTWTFTDVCGNTSSVSQTITVLDTIAPAAPAAPADLNLECASDVPDAIDLTATDNCDADITVAPSEVELPGGCVNDFTLIRTWTFTDDCGNTSSVSQTITVLDDTAPAVPPAPADLNLACASDVPDAIDLTATDNCDADITVAPDEEVIPGGCVNDFTLIRTWTFTDVCGNTSSVSQTITVLDTIAPAAPAAPADLTLQCANDVPAPINLTAIDNCDGDITVSPTTQITPGACLNDFTMVRTWTFVDTCGNASSVSQTITVQDDTAPTAPPAPADLSLECADDVPPPINLTAVDNCDGEITVSPSTQITPGACLNDFTLVRTWTFVDTCGNTSSVSQTITVLDTLAPVAPAAPADLSLECADDVPPPINLTAVDNCDGEITVSPSTQITPGACLNDFVMVRTWTFTDTCGNTSSVSQTITVLDTLAPVPQSAPADLNLACASDVPPPVNLTAIDNCSGELTVGPSTVIVPGACLNDFTMVRTWTFSDTCGNTSSVSQTITVLDTLAPVPQSAPADLNLACASDVPPPVNLTAIDNCSGELTVGPSTVIVPGACINDFTMVRTWTFSDTCGNTSSVSQTISVLDTLAPVPQAAPADLNLACASDVPPPVNLTAIDNCSGELTVGPSTVIVPGACINDFTMVRTWTFTDTCGNTSSVSQTIKVLDDLAPDLIAPADIPALSCTESTDPSNTGVATATDNCDGELVPTYTDVIIAGAGVDCYTIKRTWSATDTCGNTASQLQTMNVVDDVPPTFVDCPADVVLACTEDVPAVASPQAVDNCDNEVDVVYNGEVRDDSCGEDFYTLTRTWTATDNCGNTTTCEQVITVNTRLTNPCYSLELELVYDQAANTTRFTWELCLIGDKCKDISNIRFSIPCDLPKSYLLETYSSVSGLKAEINNKTGRCNGRYDVQFDGFRDGALKREPGRCATFSYLLRGDLREWETDVSIKAGNQQGLNFDDVGQACSCIDANGAAAPHELSNNRLLLDGAVSEGIADVQLFPNPVEDVVTLRFDNPTGEPVMIHIYDATGRLQFARQLITSEGFNQVDVEVTSLPTGLYRMVLTPNSGPAHTRPFIRLHR</sequence>
<evidence type="ECO:0000313" key="3">
    <source>
        <dbReference type="EMBL" id="THH39420.1"/>
    </source>
</evidence>
<dbReference type="InterPro" id="IPR013783">
    <property type="entry name" value="Ig-like_fold"/>
</dbReference>
<dbReference type="EMBL" id="SRSF01000004">
    <property type="protein sequence ID" value="THH39420.1"/>
    <property type="molecule type" value="Genomic_DNA"/>
</dbReference>
<dbReference type="NCBIfam" id="TIGR04183">
    <property type="entry name" value="Por_Secre_tail"/>
    <property type="match status" value="1"/>
</dbReference>
<evidence type="ECO:0000256" key="1">
    <source>
        <dbReference type="ARBA" id="ARBA00022737"/>
    </source>
</evidence>
<protein>
    <submittedName>
        <fullName evidence="3">T9SS type A sorting domain-containing protein</fullName>
    </submittedName>
</protein>
<name>A0A4S4NT46_9BACT</name>
<keyword evidence="4" id="KW-1185">Reference proteome</keyword>